<accession>A0ABP8A289</accession>
<keyword evidence="2" id="KW-1185">Reference proteome</keyword>
<protein>
    <recommendedName>
        <fullName evidence="3">Helix-turn-helix domain-containing protein</fullName>
    </recommendedName>
</protein>
<evidence type="ECO:0000313" key="1">
    <source>
        <dbReference type="EMBL" id="GAA4175960.1"/>
    </source>
</evidence>
<dbReference type="EMBL" id="BAABBW010000003">
    <property type="protein sequence ID" value="GAA4175960.1"/>
    <property type="molecule type" value="Genomic_DNA"/>
</dbReference>
<reference evidence="2" key="1">
    <citation type="journal article" date="2019" name="Int. J. Syst. Evol. Microbiol.">
        <title>The Global Catalogue of Microorganisms (GCM) 10K type strain sequencing project: providing services to taxonomists for standard genome sequencing and annotation.</title>
        <authorList>
            <consortium name="The Broad Institute Genomics Platform"/>
            <consortium name="The Broad Institute Genome Sequencing Center for Infectious Disease"/>
            <person name="Wu L."/>
            <person name="Ma J."/>
        </authorList>
    </citation>
    <scope>NUCLEOTIDE SEQUENCE [LARGE SCALE GENOMIC DNA]</scope>
    <source>
        <strain evidence="2">JCM 17591</strain>
    </source>
</reference>
<dbReference type="RefSeq" id="WP_344754347.1">
    <property type="nucleotide sequence ID" value="NZ_BAABBW010000003.1"/>
</dbReference>
<gene>
    <name evidence="1" type="ORF">GCM10022287_22360</name>
</gene>
<evidence type="ECO:0008006" key="3">
    <source>
        <dbReference type="Google" id="ProtNLM"/>
    </source>
</evidence>
<sequence length="108" mass="12745">MTDLAAYKRSREFKTWARANTFNGYTWFPERSEAQKNASREAARKSNTARSEKAERLFENVDWLIRMGEHPLLIAQEVGFKPVSFAKWCRRNGHEDVARMFEEKKEAM</sequence>
<comment type="caution">
    <text evidence="1">The sequence shown here is derived from an EMBL/GenBank/DDBJ whole genome shotgun (WGS) entry which is preliminary data.</text>
</comment>
<name>A0ABP8A289_9MICO</name>
<proteinExistence type="predicted"/>
<organism evidence="1 2">
    <name type="scientific">Gryllotalpicola koreensis</name>
    <dbReference type="NCBI Taxonomy" id="993086"/>
    <lineage>
        <taxon>Bacteria</taxon>
        <taxon>Bacillati</taxon>
        <taxon>Actinomycetota</taxon>
        <taxon>Actinomycetes</taxon>
        <taxon>Micrococcales</taxon>
        <taxon>Microbacteriaceae</taxon>
        <taxon>Gryllotalpicola</taxon>
    </lineage>
</organism>
<evidence type="ECO:0000313" key="2">
    <source>
        <dbReference type="Proteomes" id="UP001501079"/>
    </source>
</evidence>
<dbReference type="Proteomes" id="UP001501079">
    <property type="component" value="Unassembled WGS sequence"/>
</dbReference>